<organism evidence="1 2">
    <name type="scientific">Stephania cephalantha</name>
    <dbReference type="NCBI Taxonomy" id="152367"/>
    <lineage>
        <taxon>Eukaryota</taxon>
        <taxon>Viridiplantae</taxon>
        <taxon>Streptophyta</taxon>
        <taxon>Embryophyta</taxon>
        <taxon>Tracheophyta</taxon>
        <taxon>Spermatophyta</taxon>
        <taxon>Magnoliopsida</taxon>
        <taxon>Ranunculales</taxon>
        <taxon>Menispermaceae</taxon>
        <taxon>Menispermoideae</taxon>
        <taxon>Cissampelideae</taxon>
        <taxon>Stephania</taxon>
    </lineage>
</organism>
<gene>
    <name evidence="1" type="ORF">Scep_002222</name>
</gene>
<reference evidence="1 2" key="1">
    <citation type="submission" date="2024-01" db="EMBL/GenBank/DDBJ databases">
        <title>Genome assemblies of Stephania.</title>
        <authorList>
            <person name="Yang L."/>
        </authorList>
    </citation>
    <scope>NUCLEOTIDE SEQUENCE [LARGE SCALE GENOMIC DNA]</scope>
    <source>
        <strain evidence="1">JXDWG</strain>
        <tissue evidence="1">Leaf</tissue>
    </source>
</reference>
<protein>
    <submittedName>
        <fullName evidence="1">Uncharacterized protein</fullName>
    </submittedName>
</protein>
<comment type="caution">
    <text evidence="1">The sequence shown here is derived from an EMBL/GenBank/DDBJ whole genome shotgun (WGS) entry which is preliminary data.</text>
</comment>
<keyword evidence="2" id="KW-1185">Reference proteome</keyword>
<name>A0AAP0L9S0_9MAGN</name>
<evidence type="ECO:0000313" key="2">
    <source>
        <dbReference type="Proteomes" id="UP001419268"/>
    </source>
</evidence>
<dbReference type="Proteomes" id="UP001419268">
    <property type="component" value="Unassembled WGS sequence"/>
</dbReference>
<dbReference type="EMBL" id="JBBNAG010000001">
    <property type="protein sequence ID" value="KAK9167031.1"/>
    <property type="molecule type" value="Genomic_DNA"/>
</dbReference>
<dbReference type="AlphaFoldDB" id="A0AAP0L9S0"/>
<proteinExistence type="predicted"/>
<sequence length="151" mass="16807">MAAFNSFPMATETDESGNINNVIILGSKAACKAFFSTTFKANLIGQMEKAMHLAAFASMTRSYSRQWPLNHLHHKQSYASERLQIELDLHQLGISPHQLGEASCTVEIGCARVPFPKLGNVRCLVLQSIPRSSLCTFTFILTSLVFCFCFR</sequence>
<accession>A0AAP0L9S0</accession>
<evidence type="ECO:0000313" key="1">
    <source>
        <dbReference type="EMBL" id="KAK9167031.1"/>
    </source>
</evidence>